<evidence type="ECO:0000256" key="1">
    <source>
        <dbReference type="SAM" id="MobiDB-lite"/>
    </source>
</evidence>
<keyword evidence="5" id="KW-1185">Reference proteome</keyword>
<dbReference type="EMBL" id="FN648542">
    <property type="protein sequence ID" value="CBJ26619.1"/>
    <property type="molecule type" value="Genomic_DNA"/>
</dbReference>
<feature type="region of interest" description="Disordered" evidence="1">
    <location>
        <begin position="72"/>
        <end position="188"/>
    </location>
</feature>
<evidence type="ECO:0000313" key="5">
    <source>
        <dbReference type="Proteomes" id="UP000002630"/>
    </source>
</evidence>
<reference evidence="4 5" key="1">
    <citation type="journal article" date="2010" name="Nature">
        <title>The Ectocarpus genome and the independent evolution of multicellularity in brown algae.</title>
        <authorList>
            <person name="Cock J.M."/>
            <person name="Sterck L."/>
            <person name="Rouze P."/>
            <person name="Scornet D."/>
            <person name="Allen A.E."/>
            <person name="Amoutzias G."/>
            <person name="Anthouard V."/>
            <person name="Artiguenave F."/>
            <person name="Aury J.M."/>
            <person name="Badger J.H."/>
            <person name="Beszteri B."/>
            <person name="Billiau K."/>
            <person name="Bonnet E."/>
            <person name="Bothwell J.H."/>
            <person name="Bowler C."/>
            <person name="Boyen C."/>
            <person name="Brownlee C."/>
            <person name="Carrano C.J."/>
            <person name="Charrier B."/>
            <person name="Cho G.Y."/>
            <person name="Coelho S.M."/>
            <person name="Collen J."/>
            <person name="Corre E."/>
            <person name="Da Silva C."/>
            <person name="Delage L."/>
            <person name="Delaroque N."/>
            <person name="Dittami S.M."/>
            <person name="Doulbeau S."/>
            <person name="Elias M."/>
            <person name="Farnham G."/>
            <person name="Gachon C.M."/>
            <person name="Gschloessl B."/>
            <person name="Heesch S."/>
            <person name="Jabbari K."/>
            <person name="Jubin C."/>
            <person name="Kawai H."/>
            <person name="Kimura K."/>
            <person name="Kloareg B."/>
            <person name="Kupper F.C."/>
            <person name="Lang D."/>
            <person name="Le Bail A."/>
            <person name="Leblanc C."/>
            <person name="Lerouge P."/>
            <person name="Lohr M."/>
            <person name="Lopez P.J."/>
            <person name="Martens C."/>
            <person name="Maumus F."/>
            <person name="Michel G."/>
            <person name="Miranda-Saavedra D."/>
            <person name="Morales J."/>
            <person name="Moreau H."/>
            <person name="Motomura T."/>
            <person name="Nagasato C."/>
            <person name="Napoli C.A."/>
            <person name="Nelson D.R."/>
            <person name="Nyvall-Collen P."/>
            <person name="Peters A.F."/>
            <person name="Pommier C."/>
            <person name="Potin P."/>
            <person name="Poulain J."/>
            <person name="Quesneville H."/>
            <person name="Read B."/>
            <person name="Rensing S.A."/>
            <person name="Ritter A."/>
            <person name="Rousvoal S."/>
            <person name="Samanta M."/>
            <person name="Samson G."/>
            <person name="Schroeder D.C."/>
            <person name="Segurens B."/>
            <person name="Strittmatter M."/>
            <person name="Tonon T."/>
            <person name="Tregear J.W."/>
            <person name="Valentin K."/>
            <person name="von Dassow P."/>
            <person name="Yamagishi T."/>
            <person name="Van de Peer Y."/>
            <person name="Wincker P."/>
        </authorList>
    </citation>
    <scope>NUCLEOTIDE SEQUENCE [LARGE SCALE GENOMIC DNA]</scope>
    <source>
        <strain evidence="5">Ec32 / CCAP1310/4</strain>
    </source>
</reference>
<sequence>MRQWRRSRLDWGSLGGMVRLAHALALTCFLRQCGAFHPVGAPPSPAVSSSFRQPSTLTTCCGRAASATSPRRLVPSASLACPTPPQAARLHSSNNPGDACRPEGHRNRRYRRRDDGTEWRLRRRPSLTSLSAVREGTSSSSSAPAPAGQDQLEGEEVGWGLPASREPEPGGSRETKNKGGGEEGGKPVLEKAGNALKAAFNAFMAASTLASLVLAAEAVWQLHGAPLTLSNAVPTLTKLLPLTGIGVFGAAQLVGLVARVVRVIVTLPVMVSGTWVILQNAPKQTRGR</sequence>
<keyword evidence="2" id="KW-1133">Transmembrane helix</keyword>
<accession>D7FYX7</accession>
<feature type="transmembrane region" description="Helical" evidence="2">
    <location>
        <begin position="198"/>
        <end position="220"/>
    </location>
</feature>
<keyword evidence="2" id="KW-0472">Membrane</keyword>
<evidence type="ECO:0000256" key="2">
    <source>
        <dbReference type="SAM" id="Phobius"/>
    </source>
</evidence>
<evidence type="ECO:0000313" key="4">
    <source>
        <dbReference type="EMBL" id="CBJ26619.1"/>
    </source>
</evidence>
<feature type="chain" id="PRO_5003095561" evidence="3">
    <location>
        <begin position="36"/>
        <end position="288"/>
    </location>
</feature>
<organism evidence="4 5">
    <name type="scientific">Ectocarpus siliculosus</name>
    <name type="common">Brown alga</name>
    <name type="synonym">Conferva siliculosa</name>
    <dbReference type="NCBI Taxonomy" id="2880"/>
    <lineage>
        <taxon>Eukaryota</taxon>
        <taxon>Sar</taxon>
        <taxon>Stramenopiles</taxon>
        <taxon>Ochrophyta</taxon>
        <taxon>PX clade</taxon>
        <taxon>Phaeophyceae</taxon>
        <taxon>Ectocarpales</taxon>
        <taxon>Ectocarpaceae</taxon>
        <taxon>Ectocarpus</taxon>
    </lineage>
</organism>
<gene>
    <name evidence="4" type="ORF">Esi_0035_0132</name>
</gene>
<dbReference type="Proteomes" id="UP000002630">
    <property type="component" value="Linkage Group LG33"/>
</dbReference>
<keyword evidence="2" id="KW-0812">Transmembrane</keyword>
<dbReference type="EMBL" id="FN649758">
    <property type="protein sequence ID" value="CBJ26619.1"/>
    <property type="molecule type" value="Genomic_DNA"/>
</dbReference>
<feature type="compositionally biased region" description="Low complexity" evidence="1">
    <location>
        <begin position="138"/>
        <end position="147"/>
    </location>
</feature>
<dbReference type="AlphaFoldDB" id="D7FYX7"/>
<feature type="transmembrane region" description="Helical" evidence="2">
    <location>
        <begin position="232"/>
        <end position="254"/>
    </location>
</feature>
<name>D7FYX7_ECTSI</name>
<evidence type="ECO:0000256" key="3">
    <source>
        <dbReference type="SAM" id="SignalP"/>
    </source>
</evidence>
<dbReference type="OrthoDB" id="10432440at2759"/>
<feature type="signal peptide" evidence="3">
    <location>
        <begin position="1"/>
        <end position="35"/>
    </location>
</feature>
<dbReference type="InParanoid" id="D7FYX7"/>
<protein>
    <submittedName>
        <fullName evidence="4">Uncharacterized protein</fullName>
    </submittedName>
</protein>
<proteinExistence type="predicted"/>
<keyword evidence="3" id="KW-0732">Signal</keyword>
<feature type="compositionally biased region" description="Basic and acidic residues" evidence="1">
    <location>
        <begin position="165"/>
        <end position="188"/>
    </location>
</feature>